<dbReference type="Pfam" id="PF00144">
    <property type="entry name" value="Beta-lactamase"/>
    <property type="match status" value="1"/>
</dbReference>
<accession>A0A067U259</accession>
<dbReference type="SUPFAM" id="SSF56601">
    <property type="entry name" value="beta-lactamase/transpeptidase-like"/>
    <property type="match status" value="1"/>
</dbReference>
<dbReference type="Proteomes" id="UP000027222">
    <property type="component" value="Unassembled WGS sequence"/>
</dbReference>
<gene>
    <name evidence="4" type="ORF">GALMADRAFT_218541</name>
</gene>
<dbReference type="STRING" id="685588.A0A067U259"/>
<evidence type="ECO:0000259" key="3">
    <source>
        <dbReference type="Pfam" id="PF00144"/>
    </source>
</evidence>
<protein>
    <recommendedName>
        <fullName evidence="3">Beta-lactamase-related domain-containing protein</fullName>
    </recommendedName>
</protein>
<dbReference type="Gene3D" id="3.40.710.10">
    <property type="entry name" value="DD-peptidase/beta-lactamase superfamily"/>
    <property type="match status" value="1"/>
</dbReference>
<name>A0A067U259_GALM3</name>
<reference evidence="5" key="1">
    <citation type="journal article" date="2014" name="Proc. Natl. Acad. Sci. U.S.A.">
        <title>Extensive sampling of basidiomycete genomes demonstrates inadequacy of the white-rot/brown-rot paradigm for wood decay fungi.</title>
        <authorList>
            <person name="Riley R."/>
            <person name="Salamov A.A."/>
            <person name="Brown D.W."/>
            <person name="Nagy L.G."/>
            <person name="Floudas D."/>
            <person name="Held B.W."/>
            <person name="Levasseur A."/>
            <person name="Lombard V."/>
            <person name="Morin E."/>
            <person name="Otillar R."/>
            <person name="Lindquist E.A."/>
            <person name="Sun H."/>
            <person name="LaButti K.M."/>
            <person name="Schmutz J."/>
            <person name="Jabbour D."/>
            <person name="Luo H."/>
            <person name="Baker S.E."/>
            <person name="Pisabarro A.G."/>
            <person name="Walton J.D."/>
            <person name="Blanchette R.A."/>
            <person name="Henrissat B."/>
            <person name="Martin F."/>
            <person name="Cullen D."/>
            <person name="Hibbett D.S."/>
            <person name="Grigoriev I.V."/>
        </authorList>
    </citation>
    <scope>NUCLEOTIDE SEQUENCE [LARGE SCALE GENOMIC DNA]</scope>
    <source>
        <strain evidence="5">CBS 339.88</strain>
    </source>
</reference>
<dbReference type="InterPro" id="IPR012338">
    <property type="entry name" value="Beta-lactam/transpept-like"/>
</dbReference>
<dbReference type="InterPro" id="IPR001466">
    <property type="entry name" value="Beta-lactam-related"/>
</dbReference>
<sequence length="604" mass="66295">MGLFERTETPAEESQQQVPHRCNVHSKEKGSSISRVIRWIGCLAVLAVMVLSLDSIESPFFSLASASAAFGRKQHKSVSTKDTCQPPSVNLFASHPPQAKNDLIIKASKDLDDYLTDRVSKPDIDSISVGVVTSKGLIIESGYGVLRANESDEEQFPVDRKSIYRIASVTKMFTVLETLILRERGALNWDDSVEKYVPDFTPPSYGWAAYLDGLQSEEEKPLVTLRQLASHLAGIGCDYPPNDIGEWPISEVPHDFTPSGRVRTQERSYDDIMKALSKFPLVNGPYLYPIYSNIGIDLLGLANLAANRLASANASAEPQTHKELLQRDVLNPLRLESSFYRLPASGDLRAHIAVPKKGAEWADISLGDTDDPAGGQYSSLEDLATFMRTLLAPDAKGGVIPARVVREWLRPLHVWGGGGSTEQVGAPWEVLSLSGLTAFTKGGNLPGYRSEFVLVPEYSFGIIILMTGNASQGPVLQEVGKRVVPVFEKLHEIELRRHYAGTWTNGNDVAEIKLDDGALYVTKLVIRGIDVLKFAEVGRAALWSTGRVGEFRLAPVQPSVSCMPYWISGIDFGFISRGAPVNLLYWKNGVLAYPSAGVNFVRKH</sequence>
<dbReference type="AlphaFoldDB" id="A0A067U259"/>
<evidence type="ECO:0000313" key="4">
    <source>
        <dbReference type="EMBL" id="KDR85443.1"/>
    </source>
</evidence>
<feature type="region of interest" description="Disordered" evidence="2">
    <location>
        <begin position="1"/>
        <end position="25"/>
    </location>
</feature>
<dbReference type="PANTHER" id="PTHR22935">
    <property type="entry name" value="PENICILLIN-BINDING PROTEIN"/>
    <property type="match status" value="1"/>
</dbReference>
<proteinExistence type="inferred from homology"/>
<evidence type="ECO:0000313" key="5">
    <source>
        <dbReference type="Proteomes" id="UP000027222"/>
    </source>
</evidence>
<dbReference type="InterPro" id="IPR051478">
    <property type="entry name" value="Beta-lactamase-like_AB/R"/>
</dbReference>
<organism evidence="4 5">
    <name type="scientific">Galerina marginata (strain CBS 339.88)</name>
    <dbReference type="NCBI Taxonomy" id="685588"/>
    <lineage>
        <taxon>Eukaryota</taxon>
        <taxon>Fungi</taxon>
        <taxon>Dikarya</taxon>
        <taxon>Basidiomycota</taxon>
        <taxon>Agaricomycotina</taxon>
        <taxon>Agaricomycetes</taxon>
        <taxon>Agaricomycetidae</taxon>
        <taxon>Agaricales</taxon>
        <taxon>Agaricineae</taxon>
        <taxon>Strophariaceae</taxon>
        <taxon>Galerina</taxon>
    </lineage>
</organism>
<keyword evidence="5" id="KW-1185">Reference proteome</keyword>
<dbReference type="PANTHER" id="PTHR22935:SF95">
    <property type="entry name" value="BETA-LACTAMASE-LIKE 1-RELATED"/>
    <property type="match status" value="1"/>
</dbReference>
<dbReference type="HOGENOM" id="CLU_030521_0_0_1"/>
<evidence type="ECO:0000256" key="1">
    <source>
        <dbReference type="ARBA" id="ARBA00038473"/>
    </source>
</evidence>
<dbReference type="EMBL" id="KL142367">
    <property type="protein sequence ID" value="KDR85443.1"/>
    <property type="molecule type" value="Genomic_DNA"/>
</dbReference>
<feature type="domain" description="Beta-lactamase-related" evidence="3">
    <location>
        <begin position="112"/>
        <end position="471"/>
    </location>
</feature>
<comment type="similarity">
    <text evidence="1">Belongs to the beta-lactamase family.</text>
</comment>
<evidence type="ECO:0000256" key="2">
    <source>
        <dbReference type="SAM" id="MobiDB-lite"/>
    </source>
</evidence>
<dbReference type="OrthoDB" id="428260at2759"/>